<feature type="domain" description="Aconitase/3-isopropylmalate dehydratase large subunit alpha/beta/alpha" evidence="5">
    <location>
        <begin position="71"/>
        <end position="172"/>
    </location>
</feature>
<protein>
    <submittedName>
        <fullName evidence="6">Mitochondrial Homoaconitase</fullName>
    </submittedName>
</protein>
<keyword evidence="1" id="KW-0479">Metal-binding</keyword>
<dbReference type="EMBL" id="JAACFV010000081">
    <property type="protein sequence ID" value="KAF7506738.1"/>
    <property type="molecule type" value="Genomic_DNA"/>
</dbReference>
<dbReference type="Proteomes" id="UP000606974">
    <property type="component" value="Unassembled WGS sequence"/>
</dbReference>
<dbReference type="AlphaFoldDB" id="A0A8H7AD94"/>
<evidence type="ECO:0000256" key="2">
    <source>
        <dbReference type="ARBA" id="ARBA00023004"/>
    </source>
</evidence>
<accession>A0A8H7AD94</accession>
<dbReference type="PANTHER" id="PTHR43822:SF2">
    <property type="entry name" value="HOMOACONITASE, MITOCHONDRIAL"/>
    <property type="match status" value="1"/>
</dbReference>
<evidence type="ECO:0000256" key="4">
    <source>
        <dbReference type="ARBA" id="ARBA00023239"/>
    </source>
</evidence>
<dbReference type="SUPFAM" id="SSF53732">
    <property type="entry name" value="Aconitase iron-sulfur domain"/>
    <property type="match status" value="1"/>
</dbReference>
<evidence type="ECO:0000256" key="1">
    <source>
        <dbReference type="ARBA" id="ARBA00022723"/>
    </source>
</evidence>
<dbReference type="PANTHER" id="PTHR43822">
    <property type="entry name" value="HOMOACONITASE, MITOCHONDRIAL-RELATED"/>
    <property type="match status" value="1"/>
</dbReference>
<name>A0A8H7AD94_9EURO</name>
<comment type="caution">
    <text evidence="6">The sequence shown here is derived from an EMBL/GenBank/DDBJ whole genome shotgun (WGS) entry which is preliminary data.</text>
</comment>
<evidence type="ECO:0000313" key="6">
    <source>
        <dbReference type="EMBL" id="KAF7506738.1"/>
    </source>
</evidence>
<evidence type="ECO:0000313" key="7">
    <source>
        <dbReference type="Proteomes" id="UP000606974"/>
    </source>
</evidence>
<keyword evidence="4" id="KW-0456">Lyase</keyword>
<reference evidence="6" key="1">
    <citation type="submission" date="2020-02" db="EMBL/GenBank/DDBJ databases">
        <authorList>
            <person name="Palmer J.M."/>
        </authorList>
    </citation>
    <scope>NUCLEOTIDE SEQUENCE</scope>
    <source>
        <strain evidence="6">EPUS1.4</strain>
        <tissue evidence="6">Thallus</tissue>
    </source>
</reference>
<gene>
    <name evidence="6" type="primary">LYS4_4</name>
    <name evidence="6" type="ORF">GJ744_011462</name>
</gene>
<evidence type="ECO:0000256" key="3">
    <source>
        <dbReference type="ARBA" id="ARBA00023014"/>
    </source>
</evidence>
<dbReference type="GO" id="GO:0043436">
    <property type="term" value="P:oxoacid metabolic process"/>
    <property type="evidence" value="ECO:0007669"/>
    <property type="project" value="UniProtKB-ARBA"/>
</dbReference>
<keyword evidence="7" id="KW-1185">Reference proteome</keyword>
<keyword evidence="3" id="KW-0411">Iron-sulfur</keyword>
<keyword evidence="2" id="KW-0408">Iron</keyword>
<dbReference type="Pfam" id="PF00330">
    <property type="entry name" value="Aconitase"/>
    <property type="match status" value="1"/>
</dbReference>
<sequence>MSNRPVAAATPLARSLIRASLRRSPKRSQYNQPAFRYSSTTVSAFHTNLQGPALPNIAPGKVTTPQTLTEKILQRYSVDLPKGKVVRSGDYVQIQPHRCLTHDNTWPVAMKFMSTGATKIKDPAQLVFALDHDVQNTSPSNLKKYDQIQEFAKKHGVNFFGAGHGIGHQIMASFSASNSYQGPLVC</sequence>
<dbReference type="OrthoDB" id="10262323at2759"/>
<dbReference type="Gene3D" id="3.30.499.10">
    <property type="entry name" value="Aconitase, domain 3"/>
    <property type="match status" value="1"/>
</dbReference>
<evidence type="ECO:0000259" key="5">
    <source>
        <dbReference type="Pfam" id="PF00330"/>
    </source>
</evidence>
<dbReference type="GO" id="GO:0016829">
    <property type="term" value="F:lyase activity"/>
    <property type="evidence" value="ECO:0007669"/>
    <property type="project" value="UniProtKB-KW"/>
</dbReference>
<dbReference type="InterPro" id="IPR001030">
    <property type="entry name" value="Acoase/IPM_deHydtase_lsu_aba"/>
</dbReference>
<organism evidence="6 7">
    <name type="scientific">Endocarpon pusillum</name>
    <dbReference type="NCBI Taxonomy" id="364733"/>
    <lineage>
        <taxon>Eukaryota</taxon>
        <taxon>Fungi</taxon>
        <taxon>Dikarya</taxon>
        <taxon>Ascomycota</taxon>
        <taxon>Pezizomycotina</taxon>
        <taxon>Eurotiomycetes</taxon>
        <taxon>Chaetothyriomycetidae</taxon>
        <taxon>Verrucariales</taxon>
        <taxon>Verrucariaceae</taxon>
        <taxon>Endocarpon</taxon>
    </lineage>
</organism>
<dbReference type="InterPro" id="IPR015931">
    <property type="entry name" value="Acnase/IPM_dHydase_lsu_aba_1/3"/>
</dbReference>
<dbReference type="InterPro" id="IPR036008">
    <property type="entry name" value="Aconitase_4Fe-4S_dom"/>
</dbReference>
<dbReference type="GO" id="GO:0046872">
    <property type="term" value="F:metal ion binding"/>
    <property type="evidence" value="ECO:0007669"/>
    <property type="project" value="UniProtKB-KW"/>
</dbReference>
<dbReference type="InterPro" id="IPR050067">
    <property type="entry name" value="IPM_dehydratase_rel_enz"/>
</dbReference>
<dbReference type="GO" id="GO:0051536">
    <property type="term" value="F:iron-sulfur cluster binding"/>
    <property type="evidence" value="ECO:0007669"/>
    <property type="project" value="UniProtKB-KW"/>
</dbReference>
<proteinExistence type="predicted"/>